<feature type="chain" id="PRO_5022760808" description="Lipocalin-like domain-containing protein" evidence="1">
    <location>
        <begin position="23"/>
        <end position="125"/>
    </location>
</feature>
<dbReference type="AlphaFoldDB" id="A0A5B9FZH0"/>
<evidence type="ECO:0000313" key="3">
    <source>
        <dbReference type="Proteomes" id="UP000321222"/>
    </source>
</evidence>
<evidence type="ECO:0000256" key="1">
    <source>
        <dbReference type="SAM" id="SignalP"/>
    </source>
</evidence>
<feature type="signal peptide" evidence="1">
    <location>
        <begin position="1"/>
        <end position="22"/>
    </location>
</feature>
<dbReference type="PROSITE" id="PS51257">
    <property type="entry name" value="PROKAR_LIPOPROTEIN"/>
    <property type="match status" value="1"/>
</dbReference>
<dbReference type="EMBL" id="CP042831">
    <property type="protein sequence ID" value="QEE50167.1"/>
    <property type="molecule type" value="Genomic_DNA"/>
</dbReference>
<keyword evidence="1" id="KW-0732">Signal</keyword>
<evidence type="ECO:0000313" key="2">
    <source>
        <dbReference type="EMBL" id="QEE50167.1"/>
    </source>
</evidence>
<name>A0A5B9FZH0_9FLAO</name>
<organism evidence="2 3">
    <name type="scientific">Flavobacterium alkalisoli</name>
    <dbReference type="NCBI Taxonomy" id="2602769"/>
    <lineage>
        <taxon>Bacteria</taxon>
        <taxon>Pseudomonadati</taxon>
        <taxon>Bacteroidota</taxon>
        <taxon>Flavobacteriia</taxon>
        <taxon>Flavobacteriales</taxon>
        <taxon>Flavobacteriaceae</taxon>
        <taxon>Flavobacterium</taxon>
    </lineage>
</organism>
<dbReference type="OrthoDB" id="1163392at2"/>
<reference evidence="2 3" key="1">
    <citation type="submission" date="2019-08" db="EMBL/GenBank/DDBJ databases">
        <title>Flavobacterium alkalisoli sp. nov., isolated from rhizosphere soil of Suaeda salsa.</title>
        <authorList>
            <person name="Sun J.-Q."/>
            <person name="Xu L."/>
        </authorList>
    </citation>
    <scope>NUCLEOTIDE SEQUENCE [LARGE SCALE GENOMIC DNA]</scope>
    <source>
        <strain evidence="2 3">XS-5</strain>
    </source>
</reference>
<sequence length="125" mass="13833">MKKAFYLIIPAFLLFACSSDDSSEAVNDGINQSFIYGTWYPNPDNPLDYASKYFGEDGVYIQDQSNFGLGQGVGQWEWVDDHTLKVTPVSGIVGGSVEAQVFKLTADSLVFISSSYRYSHTPPQD</sequence>
<protein>
    <recommendedName>
        <fullName evidence="4">Lipocalin-like domain-containing protein</fullName>
    </recommendedName>
</protein>
<accession>A0A5B9FZH0</accession>
<dbReference type="KEGG" id="fak:FUA48_11435"/>
<evidence type="ECO:0008006" key="4">
    <source>
        <dbReference type="Google" id="ProtNLM"/>
    </source>
</evidence>
<keyword evidence="3" id="KW-1185">Reference proteome</keyword>
<proteinExistence type="predicted"/>
<dbReference type="RefSeq" id="WP_147583652.1">
    <property type="nucleotide sequence ID" value="NZ_CP042831.1"/>
</dbReference>
<dbReference type="Proteomes" id="UP000321222">
    <property type="component" value="Chromosome"/>
</dbReference>
<gene>
    <name evidence="2" type="ORF">FUA48_11435</name>
</gene>